<keyword evidence="1" id="KW-0812">Transmembrane</keyword>
<evidence type="ECO:0000313" key="2">
    <source>
        <dbReference type="EMBL" id="CAF3770418.1"/>
    </source>
</evidence>
<gene>
    <name evidence="2" type="ORF">KIK155_LOCUS30787</name>
    <name evidence="3" type="ORF">TOA249_LOCUS9976</name>
</gene>
<name>A0A818ZVA0_9BILA</name>
<keyword evidence="1" id="KW-0472">Membrane</keyword>
<dbReference type="EMBL" id="CAJOBS010000506">
    <property type="protein sequence ID" value="CAF4591573.1"/>
    <property type="molecule type" value="Genomic_DNA"/>
</dbReference>
<evidence type="ECO:0000256" key="1">
    <source>
        <dbReference type="SAM" id="Phobius"/>
    </source>
</evidence>
<evidence type="ECO:0000313" key="3">
    <source>
        <dbReference type="EMBL" id="CAF4591573.1"/>
    </source>
</evidence>
<keyword evidence="1" id="KW-1133">Transmembrane helix</keyword>
<dbReference type="EMBL" id="CAJNYV010005646">
    <property type="protein sequence ID" value="CAF3770418.1"/>
    <property type="molecule type" value="Genomic_DNA"/>
</dbReference>
<dbReference type="AlphaFoldDB" id="A0A818ZVA0"/>
<accession>A0A818ZVA0</accession>
<organism evidence="2 4">
    <name type="scientific">Rotaria socialis</name>
    <dbReference type="NCBI Taxonomy" id="392032"/>
    <lineage>
        <taxon>Eukaryota</taxon>
        <taxon>Metazoa</taxon>
        <taxon>Spiralia</taxon>
        <taxon>Gnathifera</taxon>
        <taxon>Rotifera</taxon>
        <taxon>Eurotatoria</taxon>
        <taxon>Bdelloidea</taxon>
        <taxon>Philodinida</taxon>
        <taxon>Philodinidae</taxon>
        <taxon>Rotaria</taxon>
    </lineage>
</organism>
<sequence length="136" mass="15968">MVESQVFFKWLPVAVVPLLIFVIFGLSYWIFAHQRRKNQKSNENQLENELIITKPIHQNIVSKNEYLSSRTQILTKKSKSTNSTQFTNTDIADIDKILHTASDRAMWERNYLTKDQLNKLKKVPSEQTQQKSLFIN</sequence>
<proteinExistence type="predicted"/>
<comment type="caution">
    <text evidence="2">The sequence shown here is derived from an EMBL/GenBank/DDBJ whole genome shotgun (WGS) entry which is preliminary data.</text>
</comment>
<reference evidence="2" key="1">
    <citation type="submission" date="2021-02" db="EMBL/GenBank/DDBJ databases">
        <authorList>
            <person name="Nowell W R."/>
        </authorList>
    </citation>
    <scope>NUCLEOTIDE SEQUENCE</scope>
</reference>
<protein>
    <submittedName>
        <fullName evidence="2">Uncharacterized protein</fullName>
    </submittedName>
</protein>
<dbReference type="Proteomes" id="UP000663865">
    <property type="component" value="Unassembled WGS sequence"/>
</dbReference>
<feature type="transmembrane region" description="Helical" evidence="1">
    <location>
        <begin position="6"/>
        <end position="31"/>
    </location>
</feature>
<dbReference type="Proteomes" id="UP000663838">
    <property type="component" value="Unassembled WGS sequence"/>
</dbReference>
<evidence type="ECO:0000313" key="4">
    <source>
        <dbReference type="Proteomes" id="UP000663865"/>
    </source>
</evidence>